<reference evidence="4" key="2">
    <citation type="journal article" date="2002" name="Genome Biol.">
        <title>Finishing a whole-genome shotgun: release 3 of the Drosophila melanogaster euchromatic genome sequence.</title>
        <authorList>
            <person name="Celniker S.E."/>
            <person name="Wheeler D.A."/>
            <person name="Kronmiller B."/>
            <person name="Carlson J.W."/>
            <person name="Halpern A."/>
            <person name="Patel S."/>
            <person name="Adams M."/>
            <person name="Champe M."/>
            <person name="Dugan S.P."/>
            <person name="Frise E."/>
            <person name="Hodgson A."/>
            <person name="George R.A."/>
            <person name="Hoskins R.A."/>
            <person name="Laverty T."/>
            <person name="Muzny D.M."/>
            <person name="Nelson C.R."/>
            <person name="Pacleb J.M."/>
            <person name="Park S."/>
            <person name="Pfeiffer B.D."/>
            <person name="Richards S."/>
            <person name="Sodergren E.J."/>
            <person name="Svirskas R."/>
            <person name="Tabor P.E."/>
            <person name="Wan K."/>
            <person name="Stapleton M."/>
            <person name="Sutton G.G."/>
            <person name="Venter C."/>
            <person name="Weinstock G."/>
            <person name="Scherer S.E."/>
            <person name="Myers E.W."/>
            <person name="Gibbs R.A."/>
            <person name="Rubin G.M."/>
        </authorList>
    </citation>
    <scope>NUCLEOTIDE SEQUENCE [LARGE SCALE GENOMIC DNA]</scope>
    <source>
        <strain evidence="4">Berkeley</strain>
    </source>
</reference>
<reference evidence="1 4" key="10">
    <citation type="journal article" date="2007" name="Science">
        <title>Sequence finishing and mapping of Drosophila melanogaster heterochromatin.</title>
        <authorList>
            <person name="Hoskins R.A."/>
            <person name="Carlson J.W."/>
            <person name="Kennedy C."/>
            <person name="Acevedo D."/>
            <person name="Evans-Holm M."/>
            <person name="Frise E."/>
            <person name="Wan K.H."/>
            <person name="Park S."/>
            <person name="Mendez-Lago M."/>
            <person name="Rossi F."/>
            <person name="Villasante A."/>
            <person name="Dimitri P."/>
            <person name="Karpen G.H."/>
            <person name="Celniker S.E."/>
        </authorList>
    </citation>
    <scope>NUCLEOTIDE SEQUENCE [LARGE SCALE GENOMIC DNA]</scope>
    <source>
        <strain evidence="4">Berkeley</strain>
    </source>
</reference>
<evidence type="ECO:0000313" key="1">
    <source>
        <dbReference type="EMBL" id="AAF48808.2"/>
    </source>
</evidence>
<dbReference type="HOGENOM" id="CLU_098410_0_0_1"/>
<proteinExistence type="evidence at transcript level"/>
<reference evidence="1" key="15">
    <citation type="submission" date="2024-06" db="EMBL/GenBank/DDBJ databases">
        <title>Drosophila melanogaster release 4 sequence.</title>
        <authorList>
            <consortium name="Berkeley Drosophila Genome Project"/>
            <person name="Celniker S."/>
            <person name="Carlson J."/>
            <person name="Wan K."/>
            <person name="Pfeiffer B."/>
            <person name="Frise E."/>
            <person name="George R."/>
            <person name="Hoskins R."/>
            <person name="Stapleton M."/>
            <person name="Pacleb J."/>
            <person name="Park S."/>
            <person name="Svirskas R."/>
            <person name="Smith E."/>
            <person name="Yu C."/>
            <person name="Rubin G."/>
        </authorList>
    </citation>
    <scope>NUCLEOTIDE SEQUENCE</scope>
</reference>
<dbReference type="Bgee" id="FBgn0030898">
    <property type="expression patterns" value="Expressed in mid-late elongation-stage spermatid (Drosophila) in testis and 11 other cell types or tissues"/>
</dbReference>
<dbReference type="STRING" id="7227.FBpp0074363"/>
<evidence type="ECO:0000313" key="3">
    <source>
        <dbReference type="FlyBase" id="FBgn0030898"/>
    </source>
</evidence>
<dbReference type="GeneID" id="32798"/>
<reference evidence="1" key="11">
    <citation type="journal article" date="2015" name="G3 (Bethesda)">
        <title>Gene Model Annotations for Drosophila melanogaster: Impact of High-Throughput Data.</title>
        <authorList>
            <consortium name="FlyBase Consortium"/>
            <person name="Matthews B.B."/>
            <person name="Dos Santos G."/>
            <person name="Crosby M.A."/>
            <person name="Emmert D.B."/>
            <person name="St Pierre S.E."/>
            <person name="Gramates L.S."/>
            <person name="Zhou P."/>
            <person name="Schroeder A.J."/>
            <person name="Falls K."/>
            <person name="Strelets V."/>
            <person name="Russo S.M."/>
            <person name="Gelbart W.M."/>
            <person name="null"/>
        </authorList>
    </citation>
    <scope>NUCLEOTIDE SEQUENCE</scope>
</reference>
<dbReference type="OMA" id="LQWNQWH"/>
<reference evidence="1 4" key="1">
    <citation type="journal article" date="2000" name="Science">
        <title>The genome sequence of Drosophila melanogaster.</title>
        <authorList>
            <person name="Adams M.D."/>
            <person name="Celniker S.E."/>
            <person name="Holt R.A."/>
            <person name="Evans C.A."/>
            <person name="Gocayne J.D."/>
            <person name="Amanatides P.G."/>
            <person name="Scherer S.E."/>
            <person name="Li P.W."/>
            <person name="Hoskins R.A."/>
            <person name="Galle R.F."/>
            <person name="George R.A."/>
            <person name="Lewis S.E."/>
            <person name="Richards S."/>
            <person name="Ashburner M."/>
            <person name="Henderson S.N."/>
            <person name="Sutton G.G."/>
            <person name="Wortman J.R."/>
            <person name="Yandell M.D."/>
            <person name="Zhang Q."/>
            <person name="Chen L.X."/>
            <person name="Brandon R.C."/>
            <person name="Rogers Y.H."/>
            <person name="Blazej R.G."/>
            <person name="Champe M."/>
            <person name="Pfeiffer B.D."/>
            <person name="Wan K.H."/>
            <person name="Doyle C."/>
            <person name="Baxter E.G."/>
            <person name="Helt G."/>
            <person name="Nelson C.R."/>
            <person name="Gabor G.L."/>
            <person name="Abril J.F."/>
            <person name="Agbayani A."/>
            <person name="An H.J."/>
            <person name="Andrews-Pfannkoch C."/>
            <person name="Baldwin D."/>
            <person name="Ballew R.M."/>
            <person name="Basu A."/>
            <person name="Baxendale J."/>
            <person name="Bayraktaroglu L."/>
            <person name="Beasley E.M."/>
            <person name="Beeson K.Y."/>
            <person name="Benos P.V."/>
            <person name="Berman B.P."/>
            <person name="Bhandari D."/>
            <person name="Bolshakov S."/>
            <person name="Borkova D."/>
            <person name="Botchan M.R."/>
            <person name="Bouck J."/>
            <person name="Brokstein P."/>
            <person name="Brottier P."/>
            <person name="Burtis K.C."/>
            <person name="Busam D.A."/>
            <person name="Butler H."/>
            <person name="Cadieu E."/>
            <person name="Center A."/>
            <person name="Chandra I."/>
            <person name="Cherry J.M."/>
            <person name="Cawley S."/>
            <person name="Dahlke C."/>
            <person name="Davenport L.B."/>
            <person name="Davies P."/>
            <person name="de Pablos B."/>
            <person name="Delcher A."/>
            <person name="Deng Z."/>
            <person name="Mays A.D."/>
            <person name="Dew I."/>
            <person name="Dietz S.M."/>
            <person name="Dodson K."/>
            <person name="Doup L.E."/>
            <person name="Downes M."/>
            <person name="Dugan-Rocha S."/>
            <person name="Dunkov B.C."/>
            <person name="Dunn P."/>
            <person name="Durbin K.J."/>
            <person name="Evangelista C.C."/>
            <person name="Ferraz C."/>
            <person name="Ferriera S."/>
            <person name="Fleischmann W."/>
            <person name="Fosler C."/>
            <person name="Gabrielian A.E."/>
            <person name="Garg N.S."/>
            <person name="Gelbart W.M."/>
            <person name="Glasser K."/>
            <person name="Glodek A."/>
            <person name="Gong F."/>
            <person name="Gorrell J.H."/>
            <person name="Gu Z."/>
            <person name="Guan P."/>
            <person name="Harris M."/>
            <person name="Harris N.L."/>
            <person name="Harvey D."/>
            <person name="Heiman T.J."/>
            <person name="Hernandez J.R."/>
            <person name="Houck J."/>
            <person name="Hostin D."/>
            <person name="Houston K.A."/>
            <person name="Howland T.J."/>
            <person name="Wei M.H."/>
            <person name="Ibegwam C."/>
            <person name="Jalali M."/>
            <person name="Kalush F."/>
            <person name="Karpen G.H."/>
            <person name="Ke Z."/>
            <person name="Kennison J.A."/>
            <person name="Ketchum K.A."/>
            <person name="Kimmel B.E."/>
            <person name="Kodira C.D."/>
            <person name="Kraft C."/>
            <person name="Kravitz S."/>
            <person name="Kulp D."/>
            <person name="Lai Z."/>
            <person name="Lasko P."/>
            <person name="Lei Y."/>
            <person name="Levitsky A.A."/>
            <person name="Li J."/>
            <person name="Li Z."/>
            <person name="Liang Y."/>
            <person name="Lin X."/>
            <person name="Liu X."/>
            <person name="Mattei B."/>
            <person name="McIntosh T.C."/>
            <person name="McLeod M.P."/>
            <person name="McPherson D."/>
            <person name="Merkulov G."/>
            <person name="Milshina N.V."/>
            <person name="Mobarry C."/>
            <person name="Morris J."/>
            <person name="Moshrefi A."/>
            <person name="Mount S.M."/>
            <person name="Moy M."/>
            <person name="Murphy B."/>
            <person name="Murphy L."/>
            <person name="Muzny D.M."/>
            <person name="Nelson D.L."/>
            <person name="Nelson D.R."/>
            <person name="Nelson K.A."/>
            <person name="Nixon K."/>
            <person name="Nusskern D.R."/>
            <person name="Pacleb J.M."/>
            <person name="Palazzolo M."/>
            <person name="Pittman G.S."/>
            <person name="Pan S."/>
            <person name="Pollard J."/>
            <person name="Puri V."/>
            <person name="Reese M.G."/>
            <person name="Reinert K."/>
            <person name="Remington K."/>
            <person name="Saunders R.D."/>
            <person name="Scheeler F."/>
            <person name="Shen H."/>
            <person name="Shue B.C."/>
            <person name="Siden-Kiamos I."/>
            <person name="Simpson M."/>
            <person name="Skupski M.P."/>
            <person name="Smith T."/>
            <person name="Spier E."/>
            <person name="Spradling A.C."/>
            <person name="Stapleton M."/>
            <person name="Strong R."/>
            <person name="Sun E."/>
            <person name="Svirskas R."/>
            <person name="Tector C."/>
            <person name="Turner R."/>
            <person name="Venter E."/>
            <person name="Wang A.H."/>
            <person name="Wang X."/>
            <person name="Wang Z.Y."/>
            <person name="Wassarman D.A."/>
            <person name="Weinstock G.M."/>
            <person name="Weissenbach J."/>
            <person name="Williams S.M."/>
            <person name="WoodageT"/>
            <person name="Worley K.C."/>
            <person name="Wu D."/>
            <person name="Yang S."/>
            <person name="Yao Q.A."/>
            <person name="Ye J."/>
            <person name="Yeh R.F."/>
            <person name="Zaveri J.S."/>
            <person name="Zhan M."/>
            <person name="Zhang G."/>
            <person name="Zhao Q."/>
            <person name="Zheng L."/>
            <person name="Zheng X.H."/>
            <person name="Zhong F.N."/>
            <person name="Zhong W."/>
            <person name="Zhou X."/>
            <person name="Zhu S."/>
            <person name="Zhu X."/>
            <person name="Smith H.O."/>
            <person name="Gibbs R.A."/>
            <person name="Myers E.W."/>
            <person name="Rubin G.M."/>
            <person name="Venter J.C."/>
        </authorList>
    </citation>
    <scope>NUCLEOTIDE SEQUENCE [LARGE SCALE GENOMIC DNA]</scope>
    <source>
        <strain evidence="4">Berkeley</strain>
    </source>
</reference>
<dbReference type="EMBL" id="BT022495">
    <property type="protein sequence ID" value="AAY54911.1"/>
    <property type="molecule type" value="mRNA"/>
</dbReference>
<dbReference type="RefSeq" id="NP_573272.2">
    <property type="nucleotide sequence ID" value="NM_133044.2"/>
</dbReference>
<dbReference type="UCSC" id="CG12611-RA">
    <property type="organism name" value="d. melanogaster"/>
</dbReference>
<reference evidence="1 4" key="9">
    <citation type="journal article" date="2007" name="Science">
        <title>The Release 5.1 annotation of Drosophila melanogaster heterochromatin.</title>
        <authorList>
            <person name="Smith C.D."/>
            <person name="Shu S."/>
            <person name="Mungall C.J."/>
            <person name="Karpen G.H."/>
        </authorList>
    </citation>
    <scope>NUCLEOTIDE SEQUENCE [LARGE SCALE GENOMIC DNA]</scope>
    <source>
        <strain evidence="4">Berkeley</strain>
    </source>
</reference>
<dbReference type="DNASU" id="32798"/>
<sequence length="249" mass="29437">MNRYHELSMSWEMLRDLYETWLILAIGMLVRWNRWRPLIHGMVSPLDPSLKHIVGDNERWAGVYFGCGTLMTIMQYRSLWVRRCRHRVHILMLLSEIMLLLQLVHWIDCQLWQSFLSLFEELFIALGRGQWGSWIFCCPAAVRNLFLRGDVFDVFRLLASFAIFAVALNSTAGEWRVSLDFLLIGYFPKTSLWRQSLYVEYRSKGFEPTGSYVLLPLPPPELLIYKRMCRLCLQQLETNPTHQKIQMPC</sequence>
<protein>
    <submittedName>
        <fullName evidence="1">Andorra</fullName>
    </submittedName>
    <submittedName>
        <fullName evidence="2">IP07934p</fullName>
    </submittedName>
</protein>
<dbReference type="CTD" id="32798"/>
<dbReference type="PaxDb" id="7227-FBpp0074363"/>
<reference evidence="1" key="12">
    <citation type="journal article" date="2015" name="G3 (Bethesda)">
        <title>Gene Model Annotations for Drosophila melanogaster: The Rule-Benders.</title>
        <authorList>
            <consortium name="FlyBase Consortium"/>
            <person name="Crosby M.A."/>
            <person name="Gramates L.S."/>
            <person name="Dos Santos G."/>
            <person name="Matthews B.B."/>
            <person name="St Pierre S.E."/>
            <person name="Zhou P."/>
            <person name="Schroeder A.J."/>
            <person name="Falls K."/>
            <person name="Emmert D.B."/>
            <person name="Russo S.M."/>
            <person name="Gelbart W.M."/>
            <person name="null"/>
        </authorList>
    </citation>
    <scope>NUCLEOTIDE SEQUENCE</scope>
</reference>
<accession>Q9VWX9</accession>
<reference evidence="2" key="7">
    <citation type="submission" date="2005-05" db="EMBL/GenBank/DDBJ databases">
        <authorList>
            <person name="Stapleton M."/>
            <person name="Carlson J."/>
            <person name="Chavez C."/>
            <person name="Frise E."/>
            <person name="George R."/>
            <person name="Pacleb J."/>
            <person name="Park S."/>
            <person name="Wan K."/>
            <person name="Yu C."/>
            <person name="Celniker S."/>
        </authorList>
    </citation>
    <scope>NUCLEOTIDE SEQUENCE</scope>
</reference>
<dbReference type="BioGRID-ORCS" id="32798">
    <property type="hits" value="0 hits in 1 CRISPR screen"/>
</dbReference>
<name>Q9VWX9_DROME</name>
<reference evidence="1" key="13">
    <citation type="journal article" date="2015" name="Genome Res.">
        <title>The Release 6 reference sequence of the Drosophila melanogaster genome.</title>
        <authorList>
            <person name="Hoskins R.A."/>
            <person name="Carlson J.W."/>
            <person name="Wan K.H."/>
            <person name="Park S."/>
            <person name="Mendez I."/>
            <person name="Galle S.E."/>
            <person name="Booth B.W."/>
            <person name="Pfeiffer B.D."/>
            <person name="George R.A."/>
            <person name="Svirskas R."/>
            <person name="Krzywinski M."/>
            <person name="Schein J."/>
            <person name="Accardo M.C."/>
            <person name="Damia E."/>
            <person name="Messina G."/>
            <person name="Mendez-Lago M."/>
            <person name="de Pablos B."/>
            <person name="Demakova O.V."/>
            <person name="Andreyeva E.N."/>
            <person name="Boldyreva L.V."/>
            <person name="Marra M."/>
            <person name="Carvalho A.B."/>
            <person name="Dimitri P."/>
            <person name="Villasante A."/>
            <person name="Zhimulev I.F."/>
            <person name="Rubin G.M."/>
            <person name="Karpen G.H."/>
            <person name="Celniker S.E."/>
        </authorList>
    </citation>
    <scope>NUCLEOTIDE SEQUENCE</scope>
</reference>
<keyword evidence="4" id="KW-1185">Reference proteome</keyword>
<reference evidence="4" key="3">
    <citation type="journal article" date="2002" name="Genome Biol.">
        <title>Annotation of the Drosophila melanogaster euchromatic genome: a systematic review.</title>
        <authorList>
            <person name="Misra S."/>
            <person name="Crosby M.A."/>
            <person name="Mungall C.J."/>
            <person name="Matthews B.B."/>
            <person name="Campbell K.S."/>
            <person name="Hradecky P."/>
            <person name="Huang Y."/>
            <person name="Kaminker J.S."/>
            <person name="Millburn G.H."/>
            <person name="Prochnik S.E."/>
            <person name="Smith C.D."/>
            <person name="Tupy J.L."/>
            <person name="Whitfied E.J."/>
            <person name="Bayraktaroglu L."/>
            <person name="Berman B.P."/>
            <person name="Bettencourt B.R."/>
            <person name="Celniker S.E."/>
            <person name="de Grey A.D."/>
            <person name="Drysdale R.A."/>
            <person name="Harris N.L."/>
            <person name="Richter J."/>
            <person name="Russo S."/>
            <person name="Schroeder A.J."/>
            <person name="Shu S.Q."/>
            <person name="Stapleton M."/>
            <person name="Yamada C."/>
            <person name="Ashburner M."/>
            <person name="Gelbart W.M."/>
            <person name="Rubin G.M."/>
            <person name="Lewis S.E."/>
        </authorList>
    </citation>
    <scope>GENOME REANNOTATION</scope>
    <source>
        <strain evidence="4">Berkeley</strain>
    </source>
</reference>
<dbReference type="EMBL" id="AE014298">
    <property type="protein sequence ID" value="AAF48808.2"/>
    <property type="molecule type" value="Genomic_DNA"/>
</dbReference>
<evidence type="ECO:0000313" key="4">
    <source>
        <dbReference type="Proteomes" id="UP000000803"/>
    </source>
</evidence>
<gene>
    <name evidence="1 3" type="primary">Andorra</name>
    <name evidence="1" type="synonym">and</name>
    <name evidence="1" type="synonym">andorra</name>
    <name evidence="1" type="synonym">Dmel\CG12611</name>
    <name evidence="1 3" type="ORF">CG12611</name>
    <name evidence="1" type="ORF">Dmel_CG12611</name>
</gene>
<dbReference type="AGR" id="FB:FBgn0030898"/>
<reference evidence="4" key="4">
    <citation type="journal article" date="2002" name="Genome Biol.">
        <title>The transposable elements of the Drosophila melanogaster euchromatin: a genomics perspective.</title>
        <authorList>
            <person name="Kaminker J.S."/>
            <person name="Bergman C.M."/>
            <person name="Kronmiller B."/>
            <person name="Carlson J."/>
            <person name="Svirskas R."/>
            <person name="Patel S."/>
            <person name="Frise E."/>
            <person name="Wheeler D.A."/>
            <person name="Lewis S.E."/>
            <person name="Rubin G.M."/>
            <person name="Ashburner M."/>
            <person name="Celniker S.E."/>
        </authorList>
    </citation>
    <scope>NUCLEOTIDE SEQUENCE [LARGE SCALE GENOMIC DNA]</scope>
    <source>
        <strain evidence="4">Berkeley</strain>
    </source>
</reference>
<dbReference type="KEGG" id="dme:Dmel_CG12611"/>
<reference evidence="1" key="14">
    <citation type="submission" date="2023-12" db="EMBL/GenBank/DDBJ databases">
        <authorList>
            <consortium name="FlyBase"/>
        </authorList>
    </citation>
    <scope>NUCLEOTIDE SEQUENCE</scope>
</reference>
<dbReference type="VEuPathDB" id="VectorBase:FBgn0030898"/>
<organism evidence="1 4">
    <name type="scientific">Drosophila melanogaster</name>
    <name type="common">Fruit fly</name>
    <dbReference type="NCBI Taxonomy" id="7227"/>
    <lineage>
        <taxon>Eukaryota</taxon>
        <taxon>Metazoa</taxon>
        <taxon>Ecdysozoa</taxon>
        <taxon>Arthropoda</taxon>
        <taxon>Hexapoda</taxon>
        <taxon>Insecta</taxon>
        <taxon>Pterygota</taxon>
        <taxon>Neoptera</taxon>
        <taxon>Endopterygota</taxon>
        <taxon>Diptera</taxon>
        <taxon>Brachycera</taxon>
        <taxon>Muscomorpha</taxon>
        <taxon>Ephydroidea</taxon>
        <taxon>Drosophilidae</taxon>
        <taxon>Drosophila</taxon>
        <taxon>Sophophora</taxon>
    </lineage>
</organism>
<dbReference type="Proteomes" id="UP000000803">
    <property type="component" value="Chromosome X"/>
</dbReference>
<accession>Q4V611</accession>
<reference evidence="1" key="8">
    <citation type="submission" date="2006-08" db="EMBL/GenBank/DDBJ databases">
        <authorList>
            <person name="Celniker S."/>
            <person name="Carlson J."/>
            <person name="Wan K."/>
            <person name="Frise E."/>
            <person name="Hoskins R."/>
            <person name="Park S."/>
            <person name="Svirskas R."/>
            <person name="Rubin G."/>
        </authorList>
    </citation>
    <scope>NUCLEOTIDE SEQUENCE</scope>
</reference>
<dbReference type="AlphaFoldDB" id="Q9VWX9"/>
<reference evidence="1 4" key="6">
    <citation type="journal article" date="2005" name="PLoS Comput. Biol.">
        <title>Combined evidence annotation of transposable elements in genome sequences.</title>
        <authorList>
            <person name="Quesneville H."/>
            <person name="Bergman C.M."/>
            <person name="Andrieu O."/>
            <person name="Autard D."/>
            <person name="Nouaud D."/>
            <person name="Ashburner M."/>
            <person name="Anxolabehere D."/>
        </authorList>
    </citation>
    <scope>NUCLEOTIDE SEQUENCE [LARGE SCALE GENOMIC DNA]</scope>
    <source>
        <strain evidence="4">Berkeley</strain>
    </source>
</reference>
<dbReference type="OrthoDB" id="7848660at2759"/>
<dbReference type="FlyBase" id="FBgn0030898">
    <property type="gene designation" value="Andorra"/>
</dbReference>
<evidence type="ECO:0000313" key="2">
    <source>
        <dbReference type="EMBL" id="AAY54911.1"/>
    </source>
</evidence>
<reference evidence="1 4" key="5">
    <citation type="journal article" date="2002" name="Genome Biol.">
        <title>Heterochromatic sequences in a Drosophila whole-genome shotgun assembly.</title>
        <authorList>
            <person name="Hoskins R.A."/>
            <person name="Smith C.D."/>
            <person name="Carlson J.W."/>
            <person name="Carvalho A.B."/>
            <person name="Halpern A."/>
            <person name="Kaminker J.S."/>
            <person name="Kennedy C."/>
            <person name="Mungall C.J."/>
            <person name="Sullivan B.A."/>
            <person name="Sutton G.G."/>
            <person name="Yasuhara J.C."/>
            <person name="Wakimoto B.T."/>
            <person name="Myers E.W."/>
            <person name="Celniker S.E."/>
            <person name="Rubin G.M."/>
            <person name="Karpen G.H."/>
        </authorList>
    </citation>
    <scope>NUCLEOTIDE SEQUENCE [LARGE SCALE GENOMIC DNA]</scope>
    <source>
        <strain evidence="4">Berkeley</strain>
    </source>
</reference>
<dbReference type="SMR" id="Q9VWX9"/>